<evidence type="ECO:0000313" key="5">
    <source>
        <dbReference type="EMBL" id="CAI8860991.1"/>
    </source>
</evidence>
<dbReference type="PANTHER" id="PTHR43649:SF34">
    <property type="entry name" value="ABC TRANSPORTER PERIPLASMIC-BINDING PROTEIN YCJN-RELATED"/>
    <property type="match status" value="1"/>
</dbReference>
<dbReference type="GO" id="GO:0042597">
    <property type="term" value="C:periplasmic space"/>
    <property type="evidence" value="ECO:0007669"/>
    <property type="project" value="UniProtKB-SubCell"/>
</dbReference>
<evidence type="ECO:0000256" key="1">
    <source>
        <dbReference type="ARBA" id="ARBA00004418"/>
    </source>
</evidence>
<dbReference type="InterPro" id="IPR006059">
    <property type="entry name" value="SBP"/>
</dbReference>
<proteinExistence type="inferred from homology"/>
<gene>
    <name evidence="5" type="ORF">MCNOR_2681</name>
</gene>
<dbReference type="Pfam" id="PF01547">
    <property type="entry name" value="SBP_bac_1"/>
    <property type="match status" value="1"/>
</dbReference>
<organism evidence="5 6">
    <name type="scientific">Methylococcus capsulatus</name>
    <dbReference type="NCBI Taxonomy" id="414"/>
    <lineage>
        <taxon>Bacteria</taxon>
        <taxon>Pseudomonadati</taxon>
        <taxon>Pseudomonadota</taxon>
        <taxon>Gammaproteobacteria</taxon>
        <taxon>Methylococcales</taxon>
        <taxon>Methylococcaceae</taxon>
        <taxon>Methylococcus</taxon>
    </lineage>
</organism>
<comment type="subcellular location">
    <subcellularLocation>
        <location evidence="1">Periplasm</location>
    </subcellularLocation>
</comment>
<dbReference type="PANTHER" id="PTHR43649">
    <property type="entry name" value="ARABINOSE-BINDING PROTEIN-RELATED"/>
    <property type="match status" value="1"/>
</dbReference>
<comment type="similarity">
    <text evidence="2">Belongs to the bacterial solute-binding protein 1 family.</text>
</comment>
<dbReference type="EMBL" id="OX458332">
    <property type="protein sequence ID" value="CAI8860991.1"/>
    <property type="molecule type" value="Genomic_DNA"/>
</dbReference>
<reference evidence="5" key="1">
    <citation type="submission" date="2023-03" db="EMBL/GenBank/DDBJ databases">
        <authorList>
            <person name="Pearce D."/>
        </authorList>
    </citation>
    <scope>NUCLEOTIDE SEQUENCE</scope>
    <source>
        <strain evidence="5">Mc</strain>
    </source>
</reference>
<keyword evidence="5" id="KW-0762">Sugar transport</keyword>
<evidence type="ECO:0000256" key="3">
    <source>
        <dbReference type="ARBA" id="ARBA00022448"/>
    </source>
</evidence>
<name>A0AA35XUG6_METCP</name>
<evidence type="ECO:0000313" key="6">
    <source>
        <dbReference type="Proteomes" id="UP001158598"/>
    </source>
</evidence>
<evidence type="ECO:0000256" key="2">
    <source>
        <dbReference type="ARBA" id="ARBA00008520"/>
    </source>
</evidence>
<dbReference type="SUPFAM" id="SSF53850">
    <property type="entry name" value="Periplasmic binding protein-like II"/>
    <property type="match status" value="1"/>
</dbReference>
<evidence type="ECO:0000256" key="4">
    <source>
        <dbReference type="ARBA" id="ARBA00022729"/>
    </source>
</evidence>
<dbReference type="InterPro" id="IPR050490">
    <property type="entry name" value="Bact_solute-bd_prot1"/>
</dbReference>
<sequence length="428" mass="48076">MGPYFPMSRITHPRAPSFLLACAVFLNGCQPAENAEVVEFWAFGSEGEVARELAGEFERRNPEIRVEVQPIPWSAAHEKLLTAYAGGNLPDVFQLGNTWIAEFAALRALEDVAARFENTGRKGDYFEGPLDAAVVDGRMLAVPWYVDTRILFYRRDLLEAAGVAVLPRSWDAWFEAMIRVRERHGDFGLFLPIDAWEVPVIFAMQQGAVLLRDGNRHGDFLHPDFRAAFDFYLRWFREKLAPAETSGQVANLYREFGRGYFTALITGPWNLGEFRRRLADLDASAWDTAPLPSFDGSYPGVSLAGGASLALAAGSTRKEAAWKLIEFLTAPPQQIRLYRLTGDLPPGRTAWTDPALAGDHKAQSFRRQMDRLLPPPKIPEWERIASRIAAYAEKAARGEMAPLGGLEALNDEVDRILEKRRWLLERGR</sequence>
<keyword evidence="3" id="KW-0813">Transport</keyword>
<dbReference type="AlphaFoldDB" id="A0AA35XUG6"/>
<keyword evidence="4" id="KW-0732">Signal</keyword>
<dbReference type="Gene3D" id="3.40.190.10">
    <property type="entry name" value="Periplasmic binding protein-like II"/>
    <property type="match status" value="2"/>
</dbReference>
<protein>
    <submittedName>
        <fullName evidence="5">Multiple sugar transport system substrate-binding protein</fullName>
    </submittedName>
</protein>
<dbReference type="Proteomes" id="UP001158598">
    <property type="component" value="Chromosome"/>
</dbReference>
<accession>A0AA35XUG6</accession>